<dbReference type="EMBL" id="LAZR01008920">
    <property type="protein sequence ID" value="KKM75751.1"/>
    <property type="molecule type" value="Genomic_DNA"/>
</dbReference>
<gene>
    <name evidence="1" type="ORF">LCGC14_1387080</name>
</gene>
<organism evidence="1">
    <name type="scientific">marine sediment metagenome</name>
    <dbReference type="NCBI Taxonomy" id="412755"/>
    <lineage>
        <taxon>unclassified sequences</taxon>
        <taxon>metagenomes</taxon>
        <taxon>ecological metagenomes</taxon>
    </lineage>
</organism>
<sequence length="203" mass="22465">MLTRCLAVLMTGVLLAAPAGAAEYDDPSWPCIQRKVEALSPGLMWPHPLTPMTPSANISPLVDDLVGRLVLRRVDLDAARALVEDFATRTGADTALMGHVFDRVFTRMARDRRQIIAGIGDYSRQQIGLAERIDTARAEMDSAMASDTPDFDRVDLLEEQIDWDERIYTDRAKALTYVCETPVLLEKRLYAIAQMLLAAASDG</sequence>
<proteinExistence type="predicted"/>
<reference evidence="1" key="1">
    <citation type="journal article" date="2015" name="Nature">
        <title>Complex archaea that bridge the gap between prokaryotes and eukaryotes.</title>
        <authorList>
            <person name="Spang A."/>
            <person name="Saw J.H."/>
            <person name="Jorgensen S.L."/>
            <person name="Zaremba-Niedzwiedzka K."/>
            <person name="Martijn J."/>
            <person name="Lind A.E."/>
            <person name="van Eijk R."/>
            <person name="Schleper C."/>
            <person name="Guy L."/>
            <person name="Ettema T.J."/>
        </authorList>
    </citation>
    <scope>NUCLEOTIDE SEQUENCE</scope>
</reference>
<accession>A0A0F9KLV7</accession>
<evidence type="ECO:0000313" key="1">
    <source>
        <dbReference type="EMBL" id="KKM75751.1"/>
    </source>
</evidence>
<dbReference type="AlphaFoldDB" id="A0A0F9KLV7"/>
<comment type="caution">
    <text evidence="1">The sequence shown here is derived from an EMBL/GenBank/DDBJ whole genome shotgun (WGS) entry which is preliminary data.</text>
</comment>
<protein>
    <submittedName>
        <fullName evidence="1">Uncharacterized protein</fullName>
    </submittedName>
</protein>
<name>A0A0F9KLV7_9ZZZZ</name>